<evidence type="ECO:0000313" key="2">
    <source>
        <dbReference type="Proteomes" id="UP000598971"/>
    </source>
</evidence>
<proteinExistence type="predicted"/>
<accession>A0A8J8FE37</accession>
<dbReference type="AlphaFoldDB" id="A0A8J8FE37"/>
<dbReference type="EMBL" id="WHPF01000003">
    <property type="protein sequence ID" value="NNV54704.1"/>
    <property type="molecule type" value="Genomic_DNA"/>
</dbReference>
<dbReference type="RefSeq" id="WP_171606632.1">
    <property type="nucleotide sequence ID" value="NZ_WHPF01000003.1"/>
</dbReference>
<reference evidence="1" key="1">
    <citation type="submission" date="2019-10" db="EMBL/GenBank/DDBJ databases">
        <title>Draft genome sequence of Panacibacter sp. KCS-6.</title>
        <authorList>
            <person name="Yim K.J."/>
        </authorList>
    </citation>
    <scope>NUCLEOTIDE SEQUENCE</scope>
    <source>
        <strain evidence="1">KCS-6</strain>
    </source>
</reference>
<dbReference type="Proteomes" id="UP000598971">
    <property type="component" value="Unassembled WGS sequence"/>
</dbReference>
<keyword evidence="2" id="KW-1185">Reference proteome</keyword>
<organism evidence="1 2">
    <name type="scientific">Limnovirga soli</name>
    <dbReference type="NCBI Taxonomy" id="2656915"/>
    <lineage>
        <taxon>Bacteria</taxon>
        <taxon>Pseudomonadati</taxon>
        <taxon>Bacteroidota</taxon>
        <taxon>Chitinophagia</taxon>
        <taxon>Chitinophagales</taxon>
        <taxon>Chitinophagaceae</taxon>
        <taxon>Limnovirga</taxon>
    </lineage>
</organism>
<sequence>MKTAGISDIKQALHNLAPNELIDLCLRLGKFKKENKELISFLLFEAHDTDGYIQSVKRMMEQEFENVHTTNLYFAKKTLRKILRITNKHIKYTASAMVETELLLHFCQLYKALAIPTHRSTALQNLYDQQIKKIRKSNAQLHEDLQYEYNKTLNRLQRS</sequence>
<protein>
    <submittedName>
        <fullName evidence="1">Uncharacterized protein</fullName>
    </submittedName>
</protein>
<name>A0A8J8FE37_9BACT</name>
<gene>
    <name evidence="1" type="ORF">GD597_04460</name>
</gene>
<comment type="caution">
    <text evidence="1">The sequence shown here is derived from an EMBL/GenBank/DDBJ whole genome shotgun (WGS) entry which is preliminary data.</text>
</comment>
<evidence type="ECO:0000313" key="1">
    <source>
        <dbReference type="EMBL" id="NNV54704.1"/>
    </source>
</evidence>